<keyword evidence="2" id="KW-1185">Reference proteome</keyword>
<dbReference type="RefSeq" id="WP_188929622.1">
    <property type="nucleotide sequence ID" value="NZ_BMIA01000001.1"/>
</dbReference>
<proteinExistence type="predicted"/>
<accession>A0ABQ1YJR0</accession>
<gene>
    <name evidence="1" type="ORF">GCM10007423_11900</name>
</gene>
<dbReference type="EMBL" id="BMIA01000001">
    <property type="protein sequence ID" value="GGH26708.1"/>
    <property type="molecule type" value="Genomic_DNA"/>
</dbReference>
<reference evidence="2" key="1">
    <citation type="journal article" date="2019" name="Int. J. Syst. Evol. Microbiol.">
        <title>The Global Catalogue of Microorganisms (GCM) 10K type strain sequencing project: providing services to taxonomists for standard genome sequencing and annotation.</title>
        <authorList>
            <consortium name="The Broad Institute Genomics Platform"/>
            <consortium name="The Broad Institute Genome Sequencing Center for Infectious Disease"/>
            <person name="Wu L."/>
            <person name="Ma J."/>
        </authorList>
    </citation>
    <scope>NUCLEOTIDE SEQUENCE [LARGE SCALE GENOMIC DNA]</scope>
    <source>
        <strain evidence="2">CGMCC 1.15288</strain>
    </source>
</reference>
<evidence type="ECO:0000313" key="2">
    <source>
        <dbReference type="Proteomes" id="UP000600214"/>
    </source>
</evidence>
<evidence type="ECO:0008006" key="3">
    <source>
        <dbReference type="Google" id="ProtNLM"/>
    </source>
</evidence>
<dbReference type="Proteomes" id="UP000600214">
    <property type="component" value="Unassembled WGS sequence"/>
</dbReference>
<protein>
    <recommendedName>
        <fullName evidence="3">Lipoprotein</fullName>
    </recommendedName>
</protein>
<organism evidence="1 2">
    <name type="scientific">Dyadobacter endophyticus</name>
    <dbReference type="NCBI Taxonomy" id="1749036"/>
    <lineage>
        <taxon>Bacteria</taxon>
        <taxon>Pseudomonadati</taxon>
        <taxon>Bacteroidota</taxon>
        <taxon>Cytophagia</taxon>
        <taxon>Cytophagales</taxon>
        <taxon>Spirosomataceae</taxon>
        <taxon>Dyadobacter</taxon>
    </lineage>
</organism>
<comment type="caution">
    <text evidence="1">The sequence shown here is derived from an EMBL/GenBank/DDBJ whole genome shotgun (WGS) entry which is preliminary data.</text>
</comment>
<name>A0ABQ1YJR0_9BACT</name>
<evidence type="ECO:0000313" key="1">
    <source>
        <dbReference type="EMBL" id="GGH26708.1"/>
    </source>
</evidence>
<sequence length="303" mass="32581">MLTVNNNPVRVLVTILVFCFCSIVISSCSNYNDDPTPSVKANSQEASKDAFSRLSAMDETCPTMESASWDYRMQLISTYGSSAGTWYDDLQAELLANSSIYMTDPAYTKIFNYYSQIEAAIKNGSKDLLQTYCTANTTACNSQTYSTSMLSAAIAVYLNPVKTLINNDSSLTTNERRILNEAILAYENLFEQVTTDYGIDVVDCYANPAWWNSTSAGGGMQTSGFFSGLGKVIRKIINGHATVLTKLVKGAIQGAIYGLGVGAPFGMAIDGLKFGALCGAGVGFVNGIHDCINGNYICLVSCS</sequence>